<evidence type="ECO:0000313" key="2">
    <source>
        <dbReference type="EMBL" id="GFS27545.1"/>
    </source>
</evidence>
<feature type="region of interest" description="Disordered" evidence="1">
    <location>
        <begin position="280"/>
        <end position="299"/>
    </location>
</feature>
<feature type="compositionally biased region" description="Polar residues" evidence="1">
    <location>
        <begin position="397"/>
        <end position="410"/>
    </location>
</feature>
<reference evidence="2 3" key="1">
    <citation type="journal article" date="2021" name="Elife">
        <title>Chloroplast acquisition without the gene transfer in kleptoplastic sea slugs, Plakobranchus ocellatus.</title>
        <authorList>
            <person name="Maeda T."/>
            <person name="Takahashi S."/>
            <person name="Yoshida T."/>
            <person name="Shimamura S."/>
            <person name="Takaki Y."/>
            <person name="Nagai Y."/>
            <person name="Toyoda A."/>
            <person name="Suzuki Y."/>
            <person name="Arimoto A."/>
            <person name="Ishii H."/>
            <person name="Satoh N."/>
            <person name="Nishiyama T."/>
            <person name="Hasebe M."/>
            <person name="Maruyama T."/>
            <person name="Minagawa J."/>
            <person name="Obokata J."/>
            <person name="Shigenobu S."/>
        </authorList>
    </citation>
    <scope>NUCLEOTIDE SEQUENCE [LARGE SCALE GENOMIC DNA]</scope>
</reference>
<protein>
    <submittedName>
        <fullName evidence="2">Transcription factor GATA-6</fullName>
    </submittedName>
</protein>
<name>A0AAV4K0N6_9GAST</name>
<feature type="compositionally biased region" description="Low complexity" evidence="1">
    <location>
        <begin position="307"/>
        <end position="333"/>
    </location>
</feature>
<feature type="compositionally biased region" description="Basic residues" evidence="1">
    <location>
        <begin position="24"/>
        <end position="33"/>
    </location>
</feature>
<feature type="region of interest" description="Disordered" evidence="1">
    <location>
        <begin position="366"/>
        <end position="505"/>
    </location>
</feature>
<feature type="compositionally biased region" description="Low complexity" evidence="1">
    <location>
        <begin position="287"/>
        <end position="296"/>
    </location>
</feature>
<feature type="compositionally biased region" description="Polar residues" evidence="1">
    <location>
        <begin position="75"/>
        <end position="104"/>
    </location>
</feature>
<sequence length="505" mass="55502">MIGNNWRSSSVNRPLAMKKDGIQTRKRKPKNANKTKSLTKTEDSASETKTETTPPKSSTNSNKKTSHSSPKTEPSKTLNSDQSVKTSQTKSPIYNSTSSYNSETAAFGPANPKAEYPDPKDVSSLYTDPSKSTYNESSKSVYNDPMKSVYADTSKSAYFSDQAKMNSDFYKSHYPFGIDSTGKQQNYMNFAPMNMAYLEAAKSAGYYFDPSASRSMYYPGFDPKTSSYHSDGSPTGMGTGGVGTDYSLTKSDPAYLPRASAKHDYMDIIGSGEPYYMSAEQQHHYQQHQQQQQQEQQRIDCSGISIHPQQHQHQQQSQMGTVVESSKSEYSSSGRDGQESALVSGRKSKGTEFLLPGQIKAEYPATNHHHQIQQQQQQTQKHQPLQMHPHPSPQPFPASNDTTAKTSSIPMTPDSHLPHHHHHPQHHHHHPEQQQHSQLTSSSYALSSHSIPSTVQDNRIDDSASSSYRAGGSDVCPSSSGNSVNIIGVSESGSTAALHSVPVAS</sequence>
<feature type="region of interest" description="Disordered" evidence="1">
    <location>
        <begin position="307"/>
        <end position="349"/>
    </location>
</feature>
<feature type="compositionally biased region" description="Low complexity" evidence="1">
    <location>
        <begin position="434"/>
        <end position="453"/>
    </location>
</feature>
<dbReference type="Proteomes" id="UP000762676">
    <property type="component" value="Unassembled WGS sequence"/>
</dbReference>
<evidence type="ECO:0000313" key="3">
    <source>
        <dbReference type="Proteomes" id="UP000762676"/>
    </source>
</evidence>
<dbReference type="EMBL" id="BMAT01010532">
    <property type="protein sequence ID" value="GFS27545.1"/>
    <property type="molecule type" value="Genomic_DNA"/>
</dbReference>
<feature type="compositionally biased region" description="Basic and acidic residues" evidence="1">
    <location>
        <begin position="39"/>
        <end position="50"/>
    </location>
</feature>
<evidence type="ECO:0000256" key="1">
    <source>
        <dbReference type="SAM" id="MobiDB-lite"/>
    </source>
</evidence>
<dbReference type="AlphaFoldDB" id="A0AAV4K0N6"/>
<feature type="compositionally biased region" description="Basic residues" evidence="1">
    <location>
        <begin position="418"/>
        <end position="430"/>
    </location>
</feature>
<proteinExistence type="predicted"/>
<organism evidence="2 3">
    <name type="scientific">Elysia marginata</name>
    <dbReference type="NCBI Taxonomy" id="1093978"/>
    <lineage>
        <taxon>Eukaryota</taxon>
        <taxon>Metazoa</taxon>
        <taxon>Spiralia</taxon>
        <taxon>Lophotrochozoa</taxon>
        <taxon>Mollusca</taxon>
        <taxon>Gastropoda</taxon>
        <taxon>Heterobranchia</taxon>
        <taxon>Euthyneura</taxon>
        <taxon>Panpulmonata</taxon>
        <taxon>Sacoglossa</taxon>
        <taxon>Placobranchoidea</taxon>
        <taxon>Plakobranchidae</taxon>
        <taxon>Elysia</taxon>
    </lineage>
</organism>
<feature type="compositionally biased region" description="Polar residues" evidence="1">
    <location>
        <begin position="124"/>
        <end position="141"/>
    </location>
</feature>
<accession>A0AAV4K0N6</accession>
<keyword evidence="3" id="KW-1185">Reference proteome</keyword>
<feature type="region of interest" description="Disordered" evidence="1">
    <location>
        <begin position="1"/>
        <end position="142"/>
    </location>
</feature>
<feature type="compositionally biased region" description="Low complexity" evidence="1">
    <location>
        <begin position="372"/>
        <end position="388"/>
    </location>
</feature>
<comment type="caution">
    <text evidence="2">The sequence shown here is derived from an EMBL/GenBank/DDBJ whole genome shotgun (WGS) entry which is preliminary data.</text>
</comment>
<feature type="compositionally biased region" description="Low complexity" evidence="1">
    <location>
        <begin position="51"/>
        <end position="72"/>
    </location>
</feature>
<feature type="compositionally biased region" description="Polar residues" evidence="1">
    <location>
        <begin position="476"/>
        <end position="497"/>
    </location>
</feature>
<gene>
    <name evidence="2" type="ORF">ElyMa_005280000</name>
</gene>
<feature type="compositionally biased region" description="Polar residues" evidence="1">
    <location>
        <begin position="1"/>
        <end position="12"/>
    </location>
</feature>